<gene>
    <name evidence="3" type="ORF">HPB48_013314</name>
</gene>
<feature type="transmembrane region" description="Helical" evidence="2">
    <location>
        <begin position="12"/>
        <end position="29"/>
    </location>
</feature>
<keyword evidence="2" id="KW-1133">Transmembrane helix</keyword>
<reference evidence="3 4" key="1">
    <citation type="journal article" date="2020" name="Cell">
        <title>Large-Scale Comparative Analyses of Tick Genomes Elucidate Their Genetic Diversity and Vector Capacities.</title>
        <authorList>
            <consortium name="Tick Genome and Microbiome Consortium (TIGMIC)"/>
            <person name="Jia N."/>
            <person name="Wang J."/>
            <person name="Shi W."/>
            <person name="Du L."/>
            <person name="Sun Y."/>
            <person name="Zhan W."/>
            <person name="Jiang J.F."/>
            <person name="Wang Q."/>
            <person name="Zhang B."/>
            <person name="Ji P."/>
            <person name="Bell-Sakyi L."/>
            <person name="Cui X.M."/>
            <person name="Yuan T.T."/>
            <person name="Jiang B.G."/>
            <person name="Yang W.F."/>
            <person name="Lam T.T."/>
            <person name="Chang Q.C."/>
            <person name="Ding S.J."/>
            <person name="Wang X.J."/>
            <person name="Zhu J.G."/>
            <person name="Ruan X.D."/>
            <person name="Zhao L."/>
            <person name="Wei J.T."/>
            <person name="Ye R.Z."/>
            <person name="Que T.C."/>
            <person name="Du C.H."/>
            <person name="Zhou Y.H."/>
            <person name="Cheng J.X."/>
            <person name="Dai P.F."/>
            <person name="Guo W.B."/>
            <person name="Han X.H."/>
            <person name="Huang E.J."/>
            <person name="Li L.F."/>
            <person name="Wei W."/>
            <person name="Gao Y.C."/>
            <person name="Liu J.Z."/>
            <person name="Shao H.Z."/>
            <person name="Wang X."/>
            <person name="Wang C.C."/>
            <person name="Yang T.C."/>
            <person name="Huo Q.B."/>
            <person name="Li W."/>
            <person name="Chen H.Y."/>
            <person name="Chen S.E."/>
            <person name="Zhou L.G."/>
            <person name="Ni X.B."/>
            <person name="Tian J.H."/>
            <person name="Sheng Y."/>
            <person name="Liu T."/>
            <person name="Pan Y.S."/>
            <person name="Xia L.Y."/>
            <person name="Li J."/>
            <person name="Zhao F."/>
            <person name="Cao W.C."/>
        </authorList>
    </citation>
    <scope>NUCLEOTIDE SEQUENCE [LARGE SCALE GENOMIC DNA]</scope>
    <source>
        <strain evidence="3">HaeL-2018</strain>
    </source>
</reference>
<evidence type="ECO:0000256" key="1">
    <source>
        <dbReference type="SAM" id="MobiDB-lite"/>
    </source>
</evidence>
<keyword evidence="2" id="KW-0812">Transmembrane</keyword>
<dbReference type="EMBL" id="JABSTR010000008">
    <property type="protein sequence ID" value="KAH9376709.1"/>
    <property type="molecule type" value="Genomic_DNA"/>
</dbReference>
<name>A0A9J6GM87_HAELO</name>
<dbReference type="Proteomes" id="UP000821853">
    <property type="component" value="Unassembled WGS sequence"/>
</dbReference>
<comment type="caution">
    <text evidence="3">The sequence shown here is derived from an EMBL/GenBank/DDBJ whole genome shotgun (WGS) entry which is preliminary data.</text>
</comment>
<keyword evidence="2" id="KW-0472">Membrane</keyword>
<keyword evidence="4" id="KW-1185">Reference proteome</keyword>
<proteinExistence type="predicted"/>
<evidence type="ECO:0000313" key="3">
    <source>
        <dbReference type="EMBL" id="KAH9376709.1"/>
    </source>
</evidence>
<organism evidence="3 4">
    <name type="scientific">Haemaphysalis longicornis</name>
    <name type="common">Bush tick</name>
    <dbReference type="NCBI Taxonomy" id="44386"/>
    <lineage>
        <taxon>Eukaryota</taxon>
        <taxon>Metazoa</taxon>
        <taxon>Ecdysozoa</taxon>
        <taxon>Arthropoda</taxon>
        <taxon>Chelicerata</taxon>
        <taxon>Arachnida</taxon>
        <taxon>Acari</taxon>
        <taxon>Parasitiformes</taxon>
        <taxon>Ixodida</taxon>
        <taxon>Ixodoidea</taxon>
        <taxon>Ixodidae</taxon>
        <taxon>Haemaphysalinae</taxon>
        <taxon>Haemaphysalis</taxon>
    </lineage>
</organism>
<sequence length="101" mass="10777">MAGSNRPELRLMYRIFVAVNILLAVYNMICFQMPRNDVKPCVLVMANLSQPEAADAARFPASPQPVKVASASVRKASVSEQAAPPVEAGHDSSAGHQRATG</sequence>
<protein>
    <submittedName>
        <fullName evidence="3">Uncharacterized protein</fullName>
    </submittedName>
</protein>
<evidence type="ECO:0000313" key="4">
    <source>
        <dbReference type="Proteomes" id="UP000821853"/>
    </source>
</evidence>
<accession>A0A9J6GM87</accession>
<dbReference type="VEuPathDB" id="VectorBase:HLOH_063416"/>
<evidence type="ECO:0000256" key="2">
    <source>
        <dbReference type="SAM" id="Phobius"/>
    </source>
</evidence>
<feature type="region of interest" description="Disordered" evidence="1">
    <location>
        <begin position="77"/>
        <end position="101"/>
    </location>
</feature>
<dbReference type="AlphaFoldDB" id="A0A9J6GM87"/>